<keyword evidence="1" id="KW-1133">Transmembrane helix</keyword>
<comment type="caution">
    <text evidence="2">The sequence shown here is derived from an EMBL/GenBank/DDBJ whole genome shotgun (WGS) entry which is preliminary data.</text>
</comment>
<dbReference type="STRING" id="1850517.A8708_14170"/>
<dbReference type="Proteomes" id="UP000078454">
    <property type="component" value="Unassembled WGS sequence"/>
</dbReference>
<keyword evidence="1" id="KW-0472">Membrane</keyword>
<dbReference type="OrthoDB" id="2622404at2"/>
<proteinExistence type="predicted"/>
<dbReference type="AlphaFoldDB" id="A0A198A1S3"/>
<sequence>MRFLWLLMYSLLCAVLLTCFSTIDDFVKYIFSLGALYVGMRFFRRFEQISFRVWFIVISVFFYFIFSLIVALYNGVGITAS</sequence>
<organism evidence="2 3">
    <name type="scientific">Paenibacillus oryzisoli</name>
    <dbReference type="NCBI Taxonomy" id="1850517"/>
    <lineage>
        <taxon>Bacteria</taxon>
        <taxon>Bacillati</taxon>
        <taxon>Bacillota</taxon>
        <taxon>Bacilli</taxon>
        <taxon>Bacillales</taxon>
        <taxon>Paenibacillaceae</taxon>
        <taxon>Paenibacillus</taxon>
    </lineage>
</organism>
<protein>
    <submittedName>
        <fullName evidence="2">Uncharacterized protein</fullName>
    </submittedName>
</protein>
<dbReference type="RefSeq" id="WP_068668738.1">
    <property type="nucleotide sequence ID" value="NZ_LYPB01000086.1"/>
</dbReference>
<feature type="transmembrane region" description="Helical" evidence="1">
    <location>
        <begin position="53"/>
        <end position="73"/>
    </location>
</feature>
<reference evidence="2 3" key="1">
    <citation type="submission" date="2016-05" db="EMBL/GenBank/DDBJ databases">
        <title>Paenibacillus sp. 1ZS3-15 nov., isolated from the rhizosphere soil.</title>
        <authorList>
            <person name="Zhang X.X."/>
            <person name="Zhang J."/>
        </authorList>
    </citation>
    <scope>NUCLEOTIDE SEQUENCE [LARGE SCALE GENOMIC DNA]</scope>
    <source>
        <strain evidence="2 3">1ZS3-15</strain>
    </source>
</reference>
<evidence type="ECO:0000313" key="2">
    <source>
        <dbReference type="EMBL" id="OAS14963.1"/>
    </source>
</evidence>
<gene>
    <name evidence="2" type="ORF">A8708_14170</name>
</gene>
<keyword evidence="1" id="KW-0812">Transmembrane</keyword>
<evidence type="ECO:0000256" key="1">
    <source>
        <dbReference type="SAM" id="Phobius"/>
    </source>
</evidence>
<dbReference type="EMBL" id="LYPB01000086">
    <property type="protein sequence ID" value="OAS14963.1"/>
    <property type="molecule type" value="Genomic_DNA"/>
</dbReference>
<keyword evidence="3" id="KW-1185">Reference proteome</keyword>
<evidence type="ECO:0000313" key="3">
    <source>
        <dbReference type="Proteomes" id="UP000078454"/>
    </source>
</evidence>
<accession>A0A198A1S3</accession>
<name>A0A198A1S3_9BACL</name>